<dbReference type="InterPro" id="IPR008183">
    <property type="entry name" value="Aldose_1/G6P_1-epimerase"/>
</dbReference>
<comment type="caution">
    <text evidence="4">The sequence shown here is derived from an EMBL/GenBank/DDBJ whole genome shotgun (WGS) entry which is preliminary data.</text>
</comment>
<dbReference type="PANTHER" id="PTHR11122">
    <property type="entry name" value="APOSPORY-ASSOCIATED PROTEIN C-RELATED"/>
    <property type="match status" value="1"/>
</dbReference>
<dbReference type="RefSeq" id="WP_269415624.1">
    <property type="nucleotide sequence ID" value="NZ_JAPWGL010000003.1"/>
</dbReference>
<comment type="cofactor">
    <cofactor evidence="1">
        <name>Ca(2+)</name>
        <dbReference type="ChEBI" id="CHEBI:29108"/>
    </cofactor>
</comment>
<gene>
    <name evidence="4" type="ORF">O0931_10990</name>
</gene>
<dbReference type="InterPro" id="IPR014718">
    <property type="entry name" value="GH-type_carb-bd"/>
</dbReference>
<dbReference type="Proteomes" id="UP001144341">
    <property type="component" value="Unassembled WGS sequence"/>
</dbReference>
<evidence type="ECO:0000256" key="1">
    <source>
        <dbReference type="ARBA" id="ARBA00001913"/>
    </source>
</evidence>
<dbReference type="EMBL" id="JAPWGL010000003">
    <property type="protein sequence ID" value="MCZ4223825.1"/>
    <property type="molecule type" value="Genomic_DNA"/>
</dbReference>
<dbReference type="CDD" id="cd09024">
    <property type="entry name" value="Aldose_epim_lacX"/>
    <property type="match status" value="1"/>
</dbReference>
<organism evidence="4 5">
    <name type="scientific">Pedobacter rhodius</name>
    <dbReference type="NCBI Taxonomy" id="3004098"/>
    <lineage>
        <taxon>Bacteria</taxon>
        <taxon>Pseudomonadati</taxon>
        <taxon>Bacteroidota</taxon>
        <taxon>Sphingobacteriia</taxon>
        <taxon>Sphingobacteriales</taxon>
        <taxon>Sphingobacteriaceae</taxon>
        <taxon>Pedobacter</taxon>
    </lineage>
</organism>
<protein>
    <submittedName>
        <fullName evidence="4">Aldose 1-epimerase family protein</fullName>
    </submittedName>
</protein>
<dbReference type="SUPFAM" id="SSF74650">
    <property type="entry name" value="Galactose mutarotase-like"/>
    <property type="match status" value="1"/>
</dbReference>
<comment type="subunit">
    <text evidence="2">Monomer.</text>
</comment>
<dbReference type="Pfam" id="PF01263">
    <property type="entry name" value="Aldose_epim"/>
    <property type="match status" value="1"/>
</dbReference>
<accession>A0ABT4KYG3</accession>
<evidence type="ECO:0000313" key="4">
    <source>
        <dbReference type="EMBL" id="MCZ4223825.1"/>
    </source>
</evidence>
<dbReference type="InterPro" id="IPR037481">
    <property type="entry name" value="LacX"/>
</dbReference>
<name>A0ABT4KYG3_9SPHI</name>
<proteinExistence type="predicted"/>
<evidence type="ECO:0000256" key="2">
    <source>
        <dbReference type="ARBA" id="ARBA00011245"/>
    </source>
</evidence>
<dbReference type="Gene3D" id="2.70.98.10">
    <property type="match status" value="1"/>
</dbReference>
<dbReference type="PANTHER" id="PTHR11122:SF13">
    <property type="entry name" value="GLUCOSE-6-PHOSPHATE 1-EPIMERASE"/>
    <property type="match status" value="1"/>
</dbReference>
<keyword evidence="5" id="KW-1185">Reference proteome</keyword>
<reference evidence="4" key="1">
    <citation type="submission" date="2022-12" db="EMBL/GenBank/DDBJ databases">
        <title>Genome sequence of SJ11.</title>
        <authorList>
            <person name="Woo H."/>
        </authorList>
    </citation>
    <scope>NUCLEOTIDE SEQUENCE</scope>
    <source>
        <strain evidence="4">SJ11</strain>
    </source>
</reference>
<sequence>MTTLENDFLKVEIAAKGAELQALFSKETEIEYLWSGDANFWAKHSPVLFPIVGALNNDSYVYQDKTYHLPRHGFARDHEFVVEKISNTEAIFTLSDTEETLKAFPFPFELKLTYQIIDRKLNLNYSVTNKGSKKMLFSLGAHPAFAVPNTPDTKYEDYYLAFNDDERLTYWKLKDGLVADETETIELNGHKLNLKHDLFYNDALVFKTLQSNCISLLNTKNDYGIHFHFDDFPFFGIWAAKDAPFVCLEPWCGVADGVNHNQKLAHKEGIVKLDAGKSWARCWEVECF</sequence>
<dbReference type="InterPro" id="IPR011013">
    <property type="entry name" value="Gal_mutarotase_sf_dom"/>
</dbReference>
<evidence type="ECO:0000256" key="3">
    <source>
        <dbReference type="ARBA" id="ARBA00022837"/>
    </source>
</evidence>
<keyword evidence="3" id="KW-0106">Calcium</keyword>
<evidence type="ECO:0000313" key="5">
    <source>
        <dbReference type="Proteomes" id="UP001144341"/>
    </source>
</evidence>